<evidence type="ECO:0000259" key="21">
    <source>
        <dbReference type="Pfam" id="PF13087"/>
    </source>
</evidence>
<keyword evidence="24" id="KW-1185">Reference proteome</keyword>
<dbReference type="GO" id="GO:0005737">
    <property type="term" value="C:cytoplasm"/>
    <property type="evidence" value="ECO:0007669"/>
    <property type="project" value="TreeGrafter"/>
</dbReference>
<dbReference type="GO" id="GO:0016887">
    <property type="term" value="F:ATP hydrolysis activity"/>
    <property type="evidence" value="ECO:0007669"/>
    <property type="project" value="RHEA"/>
</dbReference>
<dbReference type="Proteomes" id="UP000030755">
    <property type="component" value="Unassembled WGS sequence"/>
</dbReference>
<dbReference type="SUPFAM" id="SSF52540">
    <property type="entry name" value="P-loop containing nucleoside triphosphate hydrolases"/>
    <property type="match status" value="1"/>
</dbReference>
<feature type="domain" description="DNA2/NAM7 helicase helicase" evidence="20">
    <location>
        <begin position="132"/>
        <end position="212"/>
    </location>
</feature>
<reference evidence="23 24" key="1">
    <citation type="journal article" date="2013" name="Curr. Biol.">
        <title>Shared signatures of parasitism and phylogenomics unite Cryptomycota and microsporidia.</title>
        <authorList>
            <person name="James T.Y."/>
            <person name="Pelin A."/>
            <person name="Bonen L."/>
            <person name="Ahrendt S."/>
            <person name="Sain D."/>
            <person name="Corradi N."/>
            <person name="Stajich J.E."/>
        </authorList>
    </citation>
    <scope>NUCLEOTIDE SEQUENCE [LARGE SCALE GENOMIC DNA]</scope>
    <source>
        <strain evidence="23 24">CSF55</strain>
    </source>
</reference>
<dbReference type="CDD" id="cd18041">
    <property type="entry name" value="DEXXQc_DNA2"/>
    <property type="match status" value="1"/>
</dbReference>
<keyword evidence="3 19" id="KW-0004">4Fe-4S</keyword>
<keyword evidence="16 19" id="KW-0539">Nucleus</keyword>
<dbReference type="Pfam" id="PF13086">
    <property type="entry name" value="AAA_11"/>
    <property type="match status" value="2"/>
</dbReference>
<evidence type="ECO:0000256" key="3">
    <source>
        <dbReference type="ARBA" id="ARBA00022485"/>
    </source>
</evidence>
<evidence type="ECO:0000256" key="15">
    <source>
        <dbReference type="ARBA" id="ARBA00023204"/>
    </source>
</evidence>
<evidence type="ECO:0000256" key="12">
    <source>
        <dbReference type="ARBA" id="ARBA00023004"/>
    </source>
</evidence>
<dbReference type="Gene3D" id="3.40.50.300">
    <property type="entry name" value="P-loop containing nucleotide triphosphate hydrolases"/>
    <property type="match status" value="3"/>
</dbReference>
<keyword evidence="8 19" id="KW-0227">DNA damage</keyword>
<keyword evidence="9 19" id="KW-0378">Hydrolase</keyword>
<dbReference type="Pfam" id="PF21123">
    <property type="entry name" value="Dna2_Rift"/>
    <property type="match status" value="1"/>
</dbReference>
<dbReference type="GO" id="GO:0017108">
    <property type="term" value="F:5'-flap endonuclease activity"/>
    <property type="evidence" value="ECO:0007669"/>
    <property type="project" value="UniProtKB-UniRule"/>
</dbReference>
<keyword evidence="11 19" id="KW-0067">ATP-binding</keyword>
<evidence type="ECO:0000256" key="1">
    <source>
        <dbReference type="ARBA" id="ARBA00001966"/>
    </source>
</evidence>
<evidence type="ECO:0000256" key="17">
    <source>
        <dbReference type="ARBA" id="ARBA00023268"/>
    </source>
</evidence>
<dbReference type="EMBL" id="KE561265">
    <property type="protein sequence ID" value="EPZ31330.1"/>
    <property type="molecule type" value="Genomic_DNA"/>
</dbReference>
<evidence type="ECO:0000256" key="4">
    <source>
        <dbReference type="ARBA" id="ARBA00022705"/>
    </source>
</evidence>
<evidence type="ECO:0000256" key="10">
    <source>
        <dbReference type="ARBA" id="ARBA00022806"/>
    </source>
</evidence>
<gene>
    <name evidence="23" type="ORF">O9G_000975</name>
</gene>
<keyword evidence="4 19" id="KW-0235">DNA replication</keyword>
<dbReference type="HOGENOM" id="CLU_001666_8_5_1"/>
<dbReference type="GO" id="GO:0071932">
    <property type="term" value="P:replication fork reversal"/>
    <property type="evidence" value="ECO:0007669"/>
    <property type="project" value="TreeGrafter"/>
</dbReference>
<feature type="domain" description="DNA2/NAM7 helicase helicase" evidence="20">
    <location>
        <begin position="230"/>
        <end position="298"/>
    </location>
</feature>
<dbReference type="InterPro" id="IPR026851">
    <property type="entry name" value="Dna2/JHS1_DEXXQ-box"/>
</dbReference>
<comment type="function">
    <text evidence="19">Key enzyme involved in DNA replication and DNA repair. Involved in Okazaki fragments processing by cleaving long flaps that escape FEN1: flaps that are longer than 27 nucleotides are coated by replication protein A complex (RPA), leading to recruit DNA2 which cleaves the flap until it is too short to bind RPA and becomes a substrate for FEN1. Also involved in 5'-end resection of DNA during double-strand break (DSB) repair by mediating the cleavage of 5'-ssDNA.</text>
</comment>
<dbReference type="GO" id="GO:0000014">
    <property type="term" value="F:single-stranded DNA endodeoxyribonuclease activity"/>
    <property type="evidence" value="ECO:0007669"/>
    <property type="project" value="UniProtKB-ARBA"/>
</dbReference>
<evidence type="ECO:0000313" key="23">
    <source>
        <dbReference type="EMBL" id="EPZ31330.1"/>
    </source>
</evidence>
<evidence type="ECO:0000256" key="9">
    <source>
        <dbReference type="ARBA" id="ARBA00022801"/>
    </source>
</evidence>
<evidence type="ECO:0000256" key="2">
    <source>
        <dbReference type="ARBA" id="ARBA00007913"/>
    </source>
</evidence>
<evidence type="ECO:0000256" key="13">
    <source>
        <dbReference type="ARBA" id="ARBA00023014"/>
    </source>
</evidence>
<dbReference type="InterPro" id="IPR041679">
    <property type="entry name" value="DNA2/NAM7-like_C"/>
</dbReference>
<comment type="subcellular location">
    <subcellularLocation>
        <location evidence="19">Nucleus</location>
    </subcellularLocation>
    <subcellularLocation>
        <location evidence="19">Chromosome</location>
    </subcellularLocation>
</comment>
<dbReference type="GO" id="GO:0033567">
    <property type="term" value="P:DNA replication, Okazaki fragment processing"/>
    <property type="evidence" value="ECO:0007669"/>
    <property type="project" value="UniProtKB-UniRule"/>
</dbReference>
<dbReference type="CDD" id="cd18808">
    <property type="entry name" value="SF1_C_Upf1"/>
    <property type="match status" value="1"/>
</dbReference>
<dbReference type="InterPro" id="IPR045055">
    <property type="entry name" value="DNA2/NAM7-like"/>
</dbReference>
<keyword evidence="19" id="KW-0158">Chromosome</keyword>
<evidence type="ECO:0000256" key="14">
    <source>
        <dbReference type="ARBA" id="ARBA00023125"/>
    </source>
</evidence>
<dbReference type="OrthoDB" id="6513042at2759"/>
<dbReference type="STRING" id="988480.A0A075ANB9"/>
<keyword evidence="17 19" id="KW-0511">Multifunctional enzyme</keyword>
<dbReference type="PANTHER" id="PTHR10887">
    <property type="entry name" value="DNA2/NAM7 HELICASE FAMILY"/>
    <property type="match status" value="1"/>
</dbReference>
<organism evidence="23 24">
    <name type="scientific">Rozella allomycis (strain CSF55)</name>
    <dbReference type="NCBI Taxonomy" id="988480"/>
    <lineage>
        <taxon>Eukaryota</taxon>
        <taxon>Fungi</taxon>
        <taxon>Fungi incertae sedis</taxon>
        <taxon>Cryptomycota</taxon>
        <taxon>Cryptomycota incertae sedis</taxon>
        <taxon>Rozella</taxon>
    </lineage>
</organism>
<evidence type="ECO:0000256" key="16">
    <source>
        <dbReference type="ARBA" id="ARBA00023242"/>
    </source>
</evidence>
<evidence type="ECO:0000256" key="18">
    <source>
        <dbReference type="ARBA" id="ARBA00047995"/>
    </source>
</evidence>
<evidence type="ECO:0000313" key="24">
    <source>
        <dbReference type="Proteomes" id="UP000030755"/>
    </source>
</evidence>
<dbReference type="GO" id="GO:0046872">
    <property type="term" value="F:metal ion binding"/>
    <property type="evidence" value="ECO:0007669"/>
    <property type="project" value="UniProtKB-UniRule"/>
</dbReference>
<evidence type="ECO:0000256" key="6">
    <source>
        <dbReference type="ARBA" id="ARBA00022723"/>
    </source>
</evidence>
<dbReference type="GO" id="GO:0005524">
    <property type="term" value="F:ATP binding"/>
    <property type="evidence" value="ECO:0007669"/>
    <property type="project" value="UniProtKB-UniRule"/>
</dbReference>
<dbReference type="GO" id="GO:0017116">
    <property type="term" value="F:single-stranded DNA helicase activity"/>
    <property type="evidence" value="ECO:0007669"/>
    <property type="project" value="UniProtKB-UniRule"/>
</dbReference>
<dbReference type="GO" id="GO:0006281">
    <property type="term" value="P:DNA repair"/>
    <property type="evidence" value="ECO:0007669"/>
    <property type="project" value="UniProtKB-KW"/>
</dbReference>
<feature type="domain" description="DNA2/NAM7 helicase-like C-terminal" evidence="21">
    <location>
        <begin position="303"/>
        <end position="481"/>
    </location>
</feature>
<evidence type="ECO:0000256" key="5">
    <source>
        <dbReference type="ARBA" id="ARBA00022722"/>
    </source>
</evidence>
<accession>A0A075ANB9</accession>
<comment type="similarity">
    <text evidence="2 19">Belongs to the DNA2/NAM7 helicase family.</text>
</comment>
<dbReference type="FunFam" id="3.40.50.300:FF:000721">
    <property type="entry name" value="DNA replication ATP-dependent helicase/nuclease DNA2"/>
    <property type="match status" value="1"/>
</dbReference>
<protein>
    <recommendedName>
        <fullName evidence="19">DNA replication ATP-dependent helicase/nuclease</fullName>
        <ecNumber evidence="19">3.1.-.-</ecNumber>
        <ecNumber evidence="19">3.6.4.12</ecNumber>
    </recommendedName>
</protein>
<dbReference type="InterPro" id="IPR027417">
    <property type="entry name" value="P-loop_NTPase"/>
</dbReference>
<keyword evidence="10 19" id="KW-0347">Helicase</keyword>
<evidence type="ECO:0000256" key="8">
    <source>
        <dbReference type="ARBA" id="ARBA00022763"/>
    </source>
</evidence>
<keyword evidence="12 19" id="KW-0408">Iron</keyword>
<sequence>MDYCIEDKTKISGFGRFKCKFRGTRKFTESVFNVGDPIVISVSGKFSIAIGYATVIDKESFECFVDRNLNKYTNNTFRIDKDELSSGWSSVRNNLVQLLMKEEKLKRLIADLEKPIFSLNKTINFTNMHDDLNLDQKEAIKRVIQAEDYVMLLGMPGTGKSTLIAHLVSILINQGKSVLITGYTHSSVDNILLKLKQLNLDFLRLGNSEKIDPGLIDYVDPNFNSLDEINKFYSTKKIVACTCLGIFQHPIFKKRKFDVCIVDEASQVTLPVCIGPLLHSNKFVLVGDHYQLSPLTRSSKNELSKSLFKRLCEAHPNNISRLSFQYRMNSDISLLSNHLFYNFHLKCGNEKIANQSLKIYSNCFCNSNCFIQLVCQSNVLFLNTDTIGLNLEQKQGDSIVNHFEASLVNLICKRLVYENIDKNRITVLSPFRSQCKLFDCEASTIDKYQGKDNDVIIASLVRSNDQSQVKCLFNIYRLEICLNHGRD</sequence>
<name>A0A075ANB9_ROZAC</name>
<comment type="cofactor">
    <cofactor evidence="1">
        <name>[4Fe-4S] cluster</name>
        <dbReference type="ChEBI" id="CHEBI:49883"/>
    </cofactor>
</comment>
<evidence type="ECO:0000256" key="11">
    <source>
        <dbReference type="ARBA" id="ARBA00022840"/>
    </source>
</evidence>
<dbReference type="InterPro" id="IPR041677">
    <property type="entry name" value="DNA2/NAM7_AAA_11"/>
</dbReference>
<evidence type="ECO:0000259" key="22">
    <source>
        <dbReference type="Pfam" id="PF21123"/>
    </source>
</evidence>
<dbReference type="GO" id="GO:0003677">
    <property type="term" value="F:DNA binding"/>
    <property type="evidence" value="ECO:0007669"/>
    <property type="project" value="UniProtKB-UniRule"/>
</dbReference>
<dbReference type="PANTHER" id="PTHR10887:SF433">
    <property type="entry name" value="DNA REPLICATION ATP-DEPENDENT HELICASE_NUCLEASE DNA2"/>
    <property type="match status" value="1"/>
</dbReference>
<comment type="catalytic activity">
    <reaction evidence="18 19">
        <text>ATP + H2O = ADP + phosphate + H(+)</text>
        <dbReference type="Rhea" id="RHEA:13065"/>
        <dbReference type="ChEBI" id="CHEBI:15377"/>
        <dbReference type="ChEBI" id="CHEBI:15378"/>
        <dbReference type="ChEBI" id="CHEBI:30616"/>
        <dbReference type="ChEBI" id="CHEBI:43474"/>
        <dbReference type="ChEBI" id="CHEBI:456216"/>
        <dbReference type="EC" id="3.6.4.12"/>
    </reaction>
</comment>
<keyword evidence="5 19" id="KW-0540">Nuclease</keyword>
<dbReference type="EC" id="3.1.-.-" evidence="19"/>
<keyword evidence="14 19" id="KW-0238">DNA-binding</keyword>
<dbReference type="InterPro" id="IPR048459">
    <property type="entry name" value="DNA2_Rift"/>
</dbReference>
<dbReference type="InterPro" id="IPR047187">
    <property type="entry name" value="SF1_C_Upf1"/>
</dbReference>
<dbReference type="GO" id="GO:0005634">
    <property type="term" value="C:nucleus"/>
    <property type="evidence" value="ECO:0007669"/>
    <property type="project" value="UniProtKB-SubCell"/>
</dbReference>
<dbReference type="EC" id="3.6.4.12" evidence="19"/>
<keyword evidence="13 19" id="KW-0411">Iron-sulfur</keyword>
<dbReference type="GO" id="GO:0035861">
    <property type="term" value="C:site of double-strand break"/>
    <property type="evidence" value="ECO:0007669"/>
    <property type="project" value="UniProtKB-ARBA"/>
</dbReference>
<proteinExistence type="inferred from homology"/>
<evidence type="ECO:0000259" key="20">
    <source>
        <dbReference type="Pfam" id="PF13086"/>
    </source>
</evidence>
<keyword evidence="15 19" id="KW-0234">DNA repair</keyword>
<keyword evidence="6 19" id="KW-0479">Metal-binding</keyword>
<evidence type="ECO:0000256" key="19">
    <source>
        <dbReference type="RuleBase" id="RU367041"/>
    </source>
</evidence>
<evidence type="ECO:0000256" key="7">
    <source>
        <dbReference type="ARBA" id="ARBA00022741"/>
    </source>
</evidence>
<keyword evidence="7 19" id="KW-0547">Nucleotide-binding</keyword>
<feature type="domain" description="DNA2 rift barrel" evidence="22">
    <location>
        <begin position="16"/>
        <end position="83"/>
    </location>
</feature>
<dbReference type="AlphaFoldDB" id="A0A075ANB9"/>
<dbReference type="Pfam" id="PF13087">
    <property type="entry name" value="AAA_12"/>
    <property type="match status" value="1"/>
</dbReference>
<dbReference type="GO" id="GO:0051539">
    <property type="term" value="F:4 iron, 4 sulfur cluster binding"/>
    <property type="evidence" value="ECO:0007669"/>
    <property type="project" value="UniProtKB-UniRule"/>
</dbReference>